<dbReference type="GO" id="GO:0016042">
    <property type="term" value="P:lipid catabolic process"/>
    <property type="evidence" value="ECO:0007669"/>
    <property type="project" value="InterPro"/>
</dbReference>
<dbReference type="InterPro" id="IPR029058">
    <property type="entry name" value="AB_hydrolase_fold"/>
</dbReference>
<accession>A0A402CK09</accession>
<dbReference type="PANTHER" id="PTHR32015">
    <property type="entry name" value="FASTING INDUCED LIPASE"/>
    <property type="match status" value="1"/>
</dbReference>
<dbReference type="InterPro" id="IPR002918">
    <property type="entry name" value="Lipase_EstA/Esterase_EstB"/>
</dbReference>
<sequence>MGARARTVAVLGALAVLGTPAVADAAPDTAPVGPPQTGWPAAWAYSIEHPDAIPQGMNDFSCRPDAAHPRPVVLVNGTFENSYANWAMYSPQLKADGYCVFGLDYGGPDTGPFHQTGDMRVSARQVGDFVETVLAATGADRVDLVGHSQGGLVPLHYINHLGGESKIGTMIGVAPATNGISAYGMLNLLAAYSQAKDAVGSVIPAVDDGTAGSAFVTETGEGGMTRPGVEYATVSSRHDLVVQLSESQLPPGPNVSNVVVQDFCPEDLTNHGTMVYDDITLRIVRNLLDPATAVAPACHPVAPLP</sequence>
<dbReference type="RefSeq" id="WP_124395564.1">
    <property type="nucleotide sequence ID" value="NZ_BHYM01000083.1"/>
</dbReference>
<comment type="caution">
    <text evidence="2">The sequence shown here is derived from an EMBL/GenBank/DDBJ whole genome shotgun (WGS) entry which is preliminary data.</text>
</comment>
<dbReference type="EMBL" id="BHYM01000083">
    <property type="protein sequence ID" value="GCE43888.1"/>
    <property type="molecule type" value="Genomic_DNA"/>
</dbReference>
<evidence type="ECO:0000313" key="2">
    <source>
        <dbReference type="EMBL" id="GCE43888.1"/>
    </source>
</evidence>
<dbReference type="OrthoDB" id="8871309at2"/>
<dbReference type="AlphaFoldDB" id="A0A402CK09"/>
<dbReference type="Proteomes" id="UP000287519">
    <property type="component" value="Unassembled WGS sequence"/>
</dbReference>
<gene>
    <name evidence="2" type="ORF">Rhow_008186</name>
</gene>
<keyword evidence="3" id="KW-1185">Reference proteome</keyword>
<evidence type="ECO:0000313" key="3">
    <source>
        <dbReference type="Proteomes" id="UP000287519"/>
    </source>
</evidence>
<feature type="chain" id="PRO_5018977477" evidence="1">
    <location>
        <begin position="26"/>
        <end position="305"/>
    </location>
</feature>
<organism evidence="2 3">
    <name type="scientific">Rhodococcus wratislaviensis</name>
    <name type="common">Tsukamurella wratislaviensis</name>
    <dbReference type="NCBI Taxonomy" id="44752"/>
    <lineage>
        <taxon>Bacteria</taxon>
        <taxon>Bacillati</taxon>
        <taxon>Actinomycetota</taxon>
        <taxon>Actinomycetes</taxon>
        <taxon>Mycobacteriales</taxon>
        <taxon>Nocardiaceae</taxon>
        <taxon>Rhodococcus</taxon>
    </lineage>
</organism>
<name>A0A402CK09_RHOWR</name>
<proteinExistence type="predicted"/>
<reference evidence="2 3" key="1">
    <citation type="submission" date="2018-11" db="EMBL/GenBank/DDBJ databases">
        <title>Microbial catabolism of amino acid.</title>
        <authorList>
            <person name="Hibi M."/>
            <person name="Ogawa J."/>
        </authorList>
    </citation>
    <scope>NUCLEOTIDE SEQUENCE [LARGE SCALE GENOMIC DNA]</scope>
    <source>
        <strain evidence="2 3">C31-06</strain>
    </source>
</reference>
<feature type="signal peptide" evidence="1">
    <location>
        <begin position="1"/>
        <end position="25"/>
    </location>
</feature>
<evidence type="ECO:0000256" key="1">
    <source>
        <dbReference type="SAM" id="SignalP"/>
    </source>
</evidence>
<dbReference type="PANTHER" id="PTHR32015:SF1">
    <property type="entry name" value="LIPASE"/>
    <property type="match status" value="1"/>
</dbReference>
<dbReference type="Gene3D" id="3.40.50.1820">
    <property type="entry name" value="alpha/beta hydrolase"/>
    <property type="match status" value="1"/>
</dbReference>
<dbReference type="SUPFAM" id="SSF53474">
    <property type="entry name" value="alpha/beta-Hydrolases"/>
    <property type="match status" value="1"/>
</dbReference>
<keyword evidence="1" id="KW-0732">Signal</keyword>
<dbReference type="GO" id="GO:0016298">
    <property type="term" value="F:lipase activity"/>
    <property type="evidence" value="ECO:0007669"/>
    <property type="project" value="TreeGrafter"/>
</dbReference>
<dbReference type="Pfam" id="PF01674">
    <property type="entry name" value="Lipase_2"/>
    <property type="match status" value="1"/>
</dbReference>
<protein>
    <submittedName>
        <fullName evidence="2">Secreted lipase</fullName>
    </submittedName>
</protein>